<keyword evidence="2" id="KW-0614">Plasmid</keyword>
<dbReference type="KEGG" id="roz:CBI38_35560"/>
<dbReference type="RefSeq" id="WP_109336170.1">
    <property type="nucleotide sequence ID" value="NZ_CP021356.1"/>
</dbReference>
<feature type="transmembrane region" description="Helical" evidence="1">
    <location>
        <begin position="84"/>
        <end position="103"/>
    </location>
</feature>
<protein>
    <submittedName>
        <fullName evidence="2">DUF2269 domain-containing protein</fullName>
    </submittedName>
</protein>
<keyword evidence="1" id="KW-0472">Membrane</keyword>
<dbReference type="OrthoDB" id="8082651at2"/>
<name>A0A2S2C7A8_9NOCA</name>
<keyword evidence="3" id="KW-1185">Reference proteome</keyword>
<geneLocation type="plasmid" evidence="3">
    <name>prb29</name>
</geneLocation>
<feature type="transmembrane region" description="Helical" evidence="1">
    <location>
        <begin position="20"/>
        <end position="40"/>
    </location>
</feature>
<sequence length="171" mass="18238">MSPGLRKLARTVHISASAGWLGAILTYLALAIAALTSPAASTGRALYPAMELLVWTVILPLSLASLVTGLISSLGTPWGLLRHYWVLFKLALNVGASAVLWLYTQSIDYSAAIASQTTLSDADVLVLRNPTHVVHASGAVLVLLAATVLAVYKPRGLTRYGYRRQRAATTR</sequence>
<organism evidence="2 3">
    <name type="scientific">Rhodococcus oxybenzonivorans</name>
    <dbReference type="NCBI Taxonomy" id="1990687"/>
    <lineage>
        <taxon>Bacteria</taxon>
        <taxon>Bacillati</taxon>
        <taxon>Actinomycetota</taxon>
        <taxon>Actinomycetes</taxon>
        <taxon>Mycobacteriales</taxon>
        <taxon>Nocardiaceae</taxon>
        <taxon>Rhodococcus</taxon>
    </lineage>
</organism>
<proteinExistence type="predicted"/>
<dbReference type="EMBL" id="CP021356">
    <property type="protein sequence ID" value="AWK76755.1"/>
    <property type="molecule type" value="Genomic_DNA"/>
</dbReference>
<evidence type="ECO:0000313" key="2">
    <source>
        <dbReference type="EMBL" id="AWK76755.1"/>
    </source>
</evidence>
<keyword evidence="1" id="KW-1133">Transmembrane helix</keyword>
<keyword evidence="1" id="KW-0812">Transmembrane</keyword>
<feature type="transmembrane region" description="Helical" evidence="1">
    <location>
        <begin position="52"/>
        <end position="72"/>
    </location>
</feature>
<reference evidence="2 3" key="1">
    <citation type="submission" date="2017-05" db="EMBL/GenBank/DDBJ databases">
        <title>Isolation of Rhodococcus sp. S2-17 biodegrading of BP-3.</title>
        <authorList>
            <person name="Lee Y."/>
            <person name="Kim K.H."/>
            <person name="Chun B.H."/>
            <person name="Jung H.S."/>
            <person name="Jeon C.O."/>
        </authorList>
    </citation>
    <scope>NUCLEOTIDE SEQUENCE [LARGE SCALE GENOMIC DNA]</scope>
    <source>
        <strain evidence="2 3">S2-17</strain>
        <plasmid evidence="3">prb29</plasmid>
    </source>
</reference>
<feature type="transmembrane region" description="Helical" evidence="1">
    <location>
        <begin position="133"/>
        <end position="152"/>
    </location>
</feature>
<dbReference type="AlphaFoldDB" id="A0A2S2C7A8"/>
<evidence type="ECO:0000256" key="1">
    <source>
        <dbReference type="SAM" id="Phobius"/>
    </source>
</evidence>
<evidence type="ECO:0000313" key="3">
    <source>
        <dbReference type="Proteomes" id="UP000245711"/>
    </source>
</evidence>
<accession>A0A2S2C7A8</accession>
<dbReference type="Proteomes" id="UP000245711">
    <property type="component" value="Plasmid pRB29"/>
</dbReference>
<gene>
    <name evidence="2" type="ORF">CBI38_35560</name>
</gene>